<dbReference type="EMBL" id="SSOP01000698">
    <property type="protein sequence ID" value="KAB5587894.1"/>
    <property type="molecule type" value="Genomic_DNA"/>
</dbReference>
<gene>
    <name evidence="9" type="ORF">CTheo_8664</name>
</gene>
<feature type="transmembrane region" description="Helical" evidence="8">
    <location>
        <begin position="141"/>
        <end position="158"/>
    </location>
</feature>
<keyword evidence="3" id="KW-0813">Transport</keyword>
<feature type="transmembrane region" description="Helical" evidence="8">
    <location>
        <begin position="560"/>
        <end position="582"/>
    </location>
</feature>
<comment type="caution">
    <text evidence="9">The sequence shown here is derived from an EMBL/GenBank/DDBJ whole genome shotgun (WGS) entry which is preliminary data.</text>
</comment>
<feature type="transmembrane region" description="Helical" evidence="8">
    <location>
        <begin position="424"/>
        <end position="445"/>
    </location>
</feature>
<dbReference type="InterPro" id="IPR006042">
    <property type="entry name" value="Xan_ur_permease"/>
</dbReference>
<evidence type="ECO:0000313" key="10">
    <source>
        <dbReference type="Proteomes" id="UP000383932"/>
    </source>
</evidence>
<evidence type="ECO:0000256" key="1">
    <source>
        <dbReference type="ARBA" id="ARBA00004141"/>
    </source>
</evidence>
<dbReference type="GO" id="GO:0000324">
    <property type="term" value="C:fungal-type vacuole"/>
    <property type="evidence" value="ECO:0007669"/>
    <property type="project" value="TreeGrafter"/>
</dbReference>
<keyword evidence="6 8" id="KW-0472">Membrane</keyword>
<evidence type="ECO:0000256" key="6">
    <source>
        <dbReference type="ARBA" id="ARBA00023136"/>
    </source>
</evidence>
<accession>A0A5N5Q892</accession>
<evidence type="ECO:0000256" key="7">
    <source>
        <dbReference type="SAM" id="MobiDB-lite"/>
    </source>
</evidence>
<organism evidence="9 10">
    <name type="scientific">Ceratobasidium theobromae</name>
    <dbReference type="NCBI Taxonomy" id="1582974"/>
    <lineage>
        <taxon>Eukaryota</taxon>
        <taxon>Fungi</taxon>
        <taxon>Dikarya</taxon>
        <taxon>Basidiomycota</taxon>
        <taxon>Agaricomycotina</taxon>
        <taxon>Agaricomycetes</taxon>
        <taxon>Cantharellales</taxon>
        <taxon>Ceratobasidiaceae</taxon>
        <taxon>Ceratobasidium</taxon>
    </lineage>
</organism>
<protein>
    <submittedName>
        <fullName evidence="9">Xanthine/uracil permease</fullName>
    </submittedName>
</protein>
<evidence type="ECO:0000256" key="5">
    <source>
        <dbReference type="ARBA" id="ARBA00022989"/>
    </source>
</evidence>
<evidence type="ECO:0000256" key="2">
    <source>
        <dbReference type="ARBA" id="ARBA00008821"/>
    </source>
</evidence>
<evidence type="ECO:0000313" key="9">
    <source>
        <dbReference type="EMBL" id="KAB5587894.1"/>
    </source>
</evidence>
<feature type="transmembrane region" description="Helical" evidence="8">
    <location>
        <begin position="170"/>
        <end position="193"/>
    </location>
</feature>
<comment type="subcellular location">
    <subcellularLocation>
        <location evidence="1">Membrane</location>
        <topology evidence="1">Multi-pass membrane protein</topology>
    </subcellularLocation>
</comment>
<evidence type="ECO:0000256" key="3">
    <source>
        <dbReference type="ARBA" id="ARBA00022448"/>
    </source>
</evidence>
<dbReference type="GO" id="GO:0005886">
    <property type="term" value="C:plasma membrane"/>
    <property type="evidence" value="ECO:0007669"/>
    <property type="project" value="TreeGrafter"/>
</dbReference>
<dbReference type="NCBIfam" id="TIGR00801">
    <property type="entry name" value="ncs2"/>
    <property type="match status" value="1"/>
</dbReference>
<dbReference type="Proteomes" id="UP000383932">
    <property type="component" value="Unassembled WGS sequence"/>
</dbReference>
<feature type="transmembrane region" description="Helical" evidence="8">
    <location>
        <begin position="105"/>
        <end position="129"/>
    </location>
</feature>
<dbReference type="PANTHER" id="PTHR42810:SF2">
    <property type="entry name" value="PURINE PERMEASE C1399.01C-RELATED"/>
    <property type="match status" value="1"/>
</dbReference>
<keyword evidence="10" id="KW-1185">Reference proteome</keyword>
<feature type="transmembrane region" description="Helical" evidence="8">
    <location>
        <begin position="249"/>
        <end position="268"/>
    </location>
</feature>
<feature type="transmembrane region" description="Helical" evidence="8">
    <location>
        <begin position="490"/>
        <end position="509"/>
    </location>
</feature>
<dbReference type="InterPro" id="IPR006043">
    <property type="entry name" value="NCS2"/>
</dbReference>
<dbReference type="PROSITE" id="PS01116">
    <property type="entry name" value="XANTH_URACIL_PERMASE"/>
    <property type="match status" value="1"/>
</dbReference>
<name>A0A5N5Q892_9AGAM</name>
<feature type="transmembrane region" description="Helical" evidence="8">
    <location>
        <begin position="521"/>
        <end position="540"/>
    </location>
</feature>
<evidence type="ECO:0000256" key="8">
    <source>
        <dbReference type="SAM" id="Phobius"/>
    </source>
</evidence>
<sequence>MVLSLLAYKRAIDSQTSRFGHPSTNPSVTTQVGAMSYVNEQPGATTPPSHDRFQSVKRYGKKFTTRDGWLGDYDFAWLCSPGLPWGKRKASRAPQFYALDADLPILLAMTCGFQHALAMLAGLITPPIIFSSALNLDGSTQAYMISASLISSGILSLVQMSRFNIWRNYYLGTGLITVVGTSFATLSTGFSIFNTLYTDGTCPSTTAADGTVTQGPCPDAYGMLLGTSLVCSILEMGMAFVPPKRLKKIFPPIVTGTVILLIGASLIGESGVLNWGGGSNDCHLRPETGIFRLCPTISAKRPLPWGSPEFIGLGFLSFITIVIVELFGSPFLKNASIIVGLLVGCIVAGAVGYMDSSSIDRAPAITFLWVKTFKIRVHPPAILPMLAVYVSLAMEAIGDITASAEVSRVEVDGEVFDSRIQGGVLADGIGGFISALFTVTPLSIFAQNNGVIAITRCANRTAGRWCCAFLILFGVLGKISGVFLSIPNPVLGGVTTFLFASVMTSGIRVLATIKWQRRDRFILAAALSFGIGDLLVPEWYAHLFDGVEANSGLQGLLDSITIVLSTPFLIAGVVAVILNLIIPPEETLSNIVEHPEIDSEAQHDLDSSIDESKKEQPVDGPRGTI</sequence>
<feature type="compositionally biased region" description="Basic and acidic residues" evidence="7">
    <location>
        <begin position="601"/>
        <end position="617"/>
    </location>
</feature>
<feature type="transmembrane region" description="Helical" evidence="8">
    <location>
        <begin position="220"/>
        <end position="242"/>
    </location>
</feature>
<dbReference type="PANTHER" id="PTHR42810">
    <property type="entry name" value="PURINE PERMEASE C1399.01C-RELATED"/>
    <property type="match status" value="1"/>
</dbReference>
<reference evidence="9 10" key="1">
    <citation type="journal article" date="2019" name="Fungal Biol. Biotechnol.">
        <title>Draft genome sequence of fastidious pathogen Ceratobasidium theobromae, which causes vascular-streak dieback in Theobroma cacao.</title>
        <authorList>
            <person name="Ali S.S."/>
            <person name="Asman A."/>
            <person name="Shao J."/>
            <person name="Firmansyah A.P."/>
            <person name="Susilo A.W."/>
            <person name="Rosmana A."/>
            <person name="McMahon P."/>
            <person name="Junaid M."/>
            <person name="Guest D."/>
            <person name="Kheng T.Y."/>
            <person name="Meinhardt L.W."/>
            <person name="Bailey B.A."/>
        </authorList>
    </citation>
    <scope>NUCLEOTIDE SEQUENCE [LARGE SCALE GENOMIC DNA]</scope>
    <source>
        <strain evidence="9 10">CT2</strain>
    </source>
</reference>
<dbReference type="OrthoDB" id="1641903at2759"/>
<feature type="transmembrane region" description="Helical" evidence="8">
    <location>
        <begin position="465"/>
        <end position="484"/>
    </location>
</feature>
<feature type="transmembrane region" description="Helical" evidence="8">
    <location>
        <begin position="335"/>
        <end position="354"/>
    </location>
</feature>
<feature type="transmembrane region" description="Helical" evidence="8">
    <location>
        <begin position="310"/>
        <end position="328"/>
    </location>
</feature>
<proteinExistence type="inferred from homology"/>
<evidence type="ECO:0000256" key="4">
    <source>
        <dbReference type="ARBA" id="ARBA00022692"/>
    </source>
</evidence>
<comment type="similarity">
    <text evidence="2">Belongs to the nucleobase:cation symporter-2 (NCS2) (TC 2.A.40) family.</text>
</comment>
<keyword evidence="4 8" id="KW-0812">Transmembrane</keyword>
<dbReference type="AlphaFoldDB" id="A0A5N5Q892"/>
<dbReference type="GO" id="GO:0042907">
    <property type="term" value="F:xanthine transmembrane transporter activity"/>
    <property type="evidence" value="ECO:0007669"/>
    <property type="project" value="TreeGrafter"/>
</dbReference>
<feature type="region of interest" description="Disordered" evidence="7">
    <location>
        <begin position="601"/>
        <end position="625"/>
    </location>
</feature>
<keyword evidence="5 8" id="KW-1133">Transmembrane helix</keyword>
<dbReference type="Pfam" id="PF00860">
    <property type="entry name" value="Xan_ur_permease"/>
    <property type="match status" value="2"/>
</dbReference>